<dbReference type="InterPro" id="IPR029058">
    <property type="entry name" value="AB_hydrolase_fold"/>
</dbReference>
<dbReference type="Proteomes" id="UP000193944">
    <property type="component" value="Unassembled WGS sequence"/>
</dbReference>
<evidence type="ECO:0000313" key="3">
    <source>
        <dbReference type="Proteomes" id="UP000193944"/>
    </source>
</evidence>
<accession>A0A1Y1VZF3</accession>
<reference evidence="2 3" key="1">
    <citation type="submission" date="2016-08" db="EMBL/GenBank/DDBJ databases">
        <title>A Parts List for Fungal Cellulosomes Revealed by Comparative Genomics.</title>
        <authorList>
            <consortium name="DOE Joint Genome Institute"/>
            <person name="Haitjema C.H."/>
            <person name="Gilmore S.P."/>
            <person name="Henske J.K."/>
            <person name="Solomon K.V."/>
            <person name="De Groot R."/>
            <person name="Kuo A."/>
            <person name="Mondo S.J."/>
            <person name="Salamov A.A."/>
            <person name="Labutti K."/>
            <person name="Zhao Z."/>
            <person name="Chiniquy J."/>
            <person name="Barry K."/>
            <person name="Brewer H.M."/>
            <person name="Purvine S.O."/>
            <person name="Wright A.T."/>
            <person name="Boxma B."/>
            <person name="Van Alen T."/>
            <person name="Hackstein J.H."/>
            <person name="Baker S.E."/>
            <person name="Grigoriev I.V."/>
            <person name="O'Malley M.A."/>
        </authorList>
    </citation>
    <scope>NUCLEOTIDE SEQUENCE [LARGE SCALE GENOMIC DNA]</scope>
    <source>
        <strain evidence="2 3">S4</strain>
    </source>
</reference>
<evidence type="ECO:0000259" key="1">
    <source>
        <dbReference type="Pfam" id="PF00561"/>
    </source>
</evidence>
<dbReference type="STRING" id="1754192.A0A1Y1VZF3"/>
<dbReference type="OrthoDB" id="2139013at2759"/>
<gene>
    <name evidence="2" type="ORF">BCR32DRAFT_330298</name>
</gene>
<dbReference type="Pfam" id="PF00561">
    <property type="entry name" value="Abhydrolase_1"/>
    <property type="match status" value="1"/>
</dbReference>
<name>A0A1Y1VZF3_9FUNG</name>
<comment type="caution">
    <text evidence="2">The sequence shown here is derived from an EMBL/GenBank/DDBJ whole genome shotgun (WGS) entry which is preliminary data.</text>
</comment>
<dbReference type="InterPro" id="IPR000073">
    <property type="entry name" value="AB_hydrolase_1"/>
</dbReference>
<dbReference type="EMBL" id="MCFG01000447">
    <property type="protein sequence ID" value="ORX66234.1"/>
    <property type="molecule type" value="Genomic_DNA"/>
</dbReference>
<dbReference type="PANTHER" id="PTHR43798">
    <property type="entry name" value="MONOACYLGLYCEROL LIPASE"/>
    <property type="match status" value="1"/>
</dbReference>
<dbReference type="AlphaFoldDB" id="A0A1Y1VZF3"/>
<dbReference type="SUPFAM" id="SSF53474">
    <property type="entry name" value="alpha/beta-Hydrolases"/>
    <property type="match status" value="1"/>
</dbReference>
<feature type="domain" description="AB hydrolase-1" evidence="1">
    <location>
        <begin position="13"/>
        <end position="139"/>
    </location>
</feature>
<keyword evidence="3" id="KW-1185">Reference proteome</keyword>
<protein>
    <submittedName>
        <fullName evidence="2">Alpha/beta-hydrolase</fullName>
    </submittedName>
</protein>
<dbReference type="GO" id="GO:0016787">
    <property type="term" value="F:hydrolase activity"/>
    <property type="evidence" value="ECO:0007669"/>
    <property type="project" value="UniProtKB-KW"/>
</dbReference>
<dbReference type="InterPro" id="IPR050266">
    <property type="entry name" value="AB_hydrolase_sf"/>
</dbReference>
<organism evidence="2 3">
    <name type="scientific">Anaeromyces robustus</name>
    <dbReference type="NCBI Taxonomy" id="1754192"/>
    <lineage>
        <taxon>Eukaryota</taxon>
        <taxon>Fungi</taxon>
        <taxon>Fungi incertae sedis</taxon>
        <taxon>Chytridiomycota</taxon>
        <taxon>Chytridiomycota incertae sedis</taxon>
        <taxon>Neocallimastigomycetes</taxon>
        <taxon>Neocallimastigales</taxon>
        <taxon>Neocallimastigaceae</taxon>
        <taxon>Anaeromyces</taxon>
    </lineage>
</organism>
<proteinExistence type="predicted"/>
<evidence type="ECO:0000313" key="2">
    <source>
        <dbReference type="EMBL" id="ORX66234.1"/>
    </source>
</evidence>
<sequence length="277" mass="32185">MSYGIYGENNDETIVFLTGFGTLSPILTYGPLAKTLSEKFKVIIVEPFGYGRSDFTEAPRTHENIVEELHTFVHKLVIKKFYISGHSLGGLYSLFYANQYSDDVLGFIGFDNAIPQYDDVIIEDNKIRSEMYDELNNQYHNDILVKMPYNEKVELIKLILDPNYNYLEKEINAYITIFDRTYGSDNIVDEYHNVLRDMHDSINLKFPKSIPSLQIIATEGGAIYGKDEYMKSHQSIIYESPLNDIIYLEGNHYIMFGQHENILKEIEKWIKKLNNQK</sequence>
<reference evidence="2 3" key="2">
    <citation type="submission" date="2016-08" db="EMBL/GenBank/DDBJ databases">
        <title>Pervasive Adenine N6-methylation of Active Genes in Fungi.</title>
        <authorList>
            <consortium name="DOE Joint Genome Institute"/>
            <person name="Mondo S.J."/>
            <person name="Dannebaum R.O."/>
            <person name="Kuo R.C."/>
            <person name="Labutti K."/>
            <person name="Haridas S."/>
            <person name="Kuo A."/>
            <person name="Salamov A."/>
            <person name="Ahrendt S.R."/>
            <person name="Lipzen A."/>
            <person name="Sullivan W."/>
            <person name="Andreopoulos W.B."/>
            <person name="Clum A."/>
            <person name="Lindquist E."/>
            <person name="Daum C."/>
            <person name="Ramamoorthy G.K."/>
            <person name="Gryganskyi A."/>
            <person name="Culley D."/>
            <person name="Magnuson J.K."/>
            <person name="James T.Y."/>
            <person name="O'Malley M.A."/>
            <person name="Stajich J.E."/>
            <person name="Spatafora J.W."/>
            <person name="Visel A."/>
            <person name="Grigoriev I.V."/>
        </authorList>
    </citation>
    <scope>NUCLEOTIDE SEQUENCE [LARGE SCALE GENOMIC DNA]</scope>
    <source>
        <strain evidence="2 3">S4</strain>
    </source>
</reference>
<dbReference type="Gene3D" id="3.40.50.1820">
    <property type="entry name" value="alpha/beta hydrolase"/>
    <property type="match status" value="1"/>
</dbReference>
<keyword evidence="2" id="KW-0378">Hydrolase</keyword>